<dbReference type="GO" id="GO:0017148">
    <property type="term" value="P:negative regulation of translation"/>
    <property type="evidence" value="ECO:0007669"/>
    <property type="project" value="UniProtKB-UniRule"/>
</dbReference>
<dbReference type="Proteomes" id="UP000187608">
    <property type="component" value="Unassembled WGS sequence"/>
</dbReference>
<sequence length="118" mass="13372">MNSKELVKIAAQACEDKRANNIIALDMEDVSLITDYFLICDGSNERQVEAIAKEVKEQAEKHGVEVKRVEGDKSARWILVDLEDVVCHIFHKDEREHYNLEKLWGDADTLSLEGIASS</sequence>
<dbReference type="GO" id="GO:0090071">
    <property type="term" value="P:negative regulation of ribosome biogenesis"/>
    <property type="evidence" value="ECO:0007669"/>
    <property type="project" value="UniProtKB-UniRule"/>
</dbReference>
<accession>A0A1N7II99</accession>
<proteinExistence type="inferred from homology"/>
<evidence type="ECO:0000256" key="2">
    <source>
        <dbReference type="ARBA" id="ARBA00022490"/>
    </source>
</evidence>
<dbReference type="InterPro" id="IPR004394">
    <property type="entry name" value="Iojap/RsfS/C7orf30"/>
</dbReference>
<evidence type="ECO:0000313" key="7">
    <source>
        <dbReference type="Proteomes" id="UP000187608"/>
    </source>
</evidence>
<dbReference type="FunFam" id="3.30.460.10:FF:000015">
    <property type="entry name" value="Ribosomal silencing factor RsfS"/>
    <property type="match status" value="1"/>
</dbReference>
<comment type="subunit">
    <text evidence="5">Interacts with ribosomal protein uL14 (rplN).</text>
</comment>
<dbReference type="InterPro" id="IPR043519">
    <property type="entry name" value="NT_sf"/>
</dbReference>
<dbReference type="GO" id="GO:0043023">
    <property type="term" value="F:ribosomal large subunit binding"/>
    <property type="evidence" value="ECO:0007669"/>
    <property type="project" value="TreeGrafter"/>
</dbReference>
<reference evidence="7" key="1">
    <citation type="submission" date="2017-01" db="EMBL/GenBank/DDBJ databases">
        <authorList>
            <person name="Varghese N."/>
            <person name="Submissions S."/>
        </authorList>
    </citation>
    <scope>NUCLEOTIDE SEQUENCE [LARGE SCALE GENOMIC DNA]</scope>
    <source>
        <strain evidence="7">DSM 23127</strain>
    </source>
</reference>
<dbReference type="GO" id="GO:0042256">
    <property type="term" value="P:cytosolic ribosome assembly"/>
    <property type="evidence" value="ECO:0007669"/>
    <property type="project" value="UniProtKB-UniRule"/>
</dbReference>
<dbReference type="EMBL" id="FTOC01000001">
    <property type="protein sequence ID" value="SIS36770.1"/>
    <property type="molecule type" value="Genomic_DNA"/>
</dbReference>
<dbReference type="HAMAP" id="MF_01477">
    <property type="entry name" value="Iojap_RsfS"/>
    <property type="match status" value="1"/>
</dbReference>
<dbReference type="GO" id="GO:0005737">
    <property type="term" value="C:cytoplasm"/>
    <property type="evidence" value="ECO:0007669"/>
    <property type="project" value="UniProtKB-SubCell"/>
</dbReference>
<dbReference type="PANTHER" id="PTHR21043:SF0">
    <property type="entry name" value="MITOCHONDRIAL ASSEMBLY OF RIBOSOMAL LARGE SUBUNIT PROTEIN 1"/>
    <property type="match status" value="1"/>
</dbReference>
<dbReference type="NCBIfam" id="TIGR00090">
    <property type="entry name" value="rsfS_iojap_ybeB"/>
    <property type="match status" value="1"/>
</dbReference>
<keyword evidence="3 5" id="KW-0678">Repressor</keyword>
<dbReference type="Pfam" id="PF02410">
    <property type="entry name" value="RsfS"/>
    <property type="match status" value="1"/>
</dbReference>
<gene>
    <name evidence="5" type="primary">rsfS</name>
    <name evidence="6" type="ORF">SAMN05421687_10160</name>
</gene>
<keyword evidence="4 5" id="KW-0810">Translation regulation</keyword>
<comment type="similarity">
    <text evidence="1 5">Belongs to the Iojap/RsfS family.</text>
</comment>
<keyword evidence="2 5" id="KW-0963">Cytoplasm</keyword>
<comment type="function">
    <text evidence="5">Functions as a ribosomal silencing factor. Interacts with ribosomal protein uL14 (rplN), blocking formation of intersubunit bridge B8. Prevents association of the 30S and 50S ribosomal subunits and the formation of functional ribosomes, thus repressing translation.</text>
</comment>
<name>A0A1N7II99_9BACI</name>
<dbReference type="OrthoDB" id="9793681at2"/>
<evidence type="ECO:0000256" key="4">
    <source>
        <dbReference type="ARBA" id="ARBA00022845"/>
    </source>
</evidence>
<organism evidence="6 7">
    <name type="scientific">Salimicrobium flavidum</name>
    <dbReference type="NCBI Taxonomy" id="570947"/>
    <lineage>
        <taxon>Bacteria</taxon>
        <taxon>Bacillati</taxon>
        <taxon>Bacillota</taxon>
        <taxon>Bacilli</taxon>
        <taxon>Bacillales</taxon>
        <taxon>Bacillaceae</taxon>
        <taxon>Salimicrobium</taxon>
    </lineage>
</organism>
<evidence type="ECO:0000256" key="1">
    <source>
        <dbReference type="ARBA" id="ARBA00010574"/>
    </source>
</evidence>
<protein>
    <recommendedName>
        <fullName evidence="5">Ribosomal silencing factor RsfS</fullName>
    </recommendedName>
</protein>
<keyword evidence="7" id="KW-1185">Reference proteome</keyword>
<evidence type="ECO:0000313" key="6">
    <source>
        <dbReference type="EMBL" id="SIS36770.1"/>
    </source>
</evidence>
<dbReference type="SUPFAM" id="SSF81301">
    <property type="entry name" value="Nucleotidyltransferase"/>
    <property type="match status" value="1"/>
</dbReference>
<dbReference type="PANTHER" id="PTHR21043">
    <property type="entry name" value="IOJAP SUPERFAMILY ORTHOLOG"/>
    <property type="match status" value="1"/>
</dbReference>
<dbReference type="RefSeq" id="WP_076556345.1">
    <property type="nucleotide sequence ID" value="NZ_FTOC01000001.1"/>
</dbReference>
<evidence type="ECO:0000256" key="3">
    <source>
        <dbReference type="ARBA" id="ARBA00022491"/>
    </source>
</evidence>
<evidence type="ECO:0000256" key="5">
    <source>
        <dbReference type="HAMAP-Rule" id="MF_01477"/>
    </source>
</evidence>
<dbReference type="AlphaFoldDB" id="A0A1N7II99"/>
<dbReference type="Gene3D" id="3.30.460.10">
    <property type="entry name" value="Beta Polymerase, domain 2"/>
    <property type="match status" value="1"/>
</dbReference>
<comment type="subcellular location">
    <subcellularLocation>
        <location evidence="5">Cytoplasm</location>
    </subcellularLocation>
</comment>
<dbReference type="STRING" id="570947.SAMN05421687_10160"/>